<organism evidence="1 2">
    <name type="scientific">Anelloviridae sp</name>
    <dbReference type="NCBI Taxonomy" id="2055263"/>
    <lineage>
        <taxon>Viruses</taxon>
        <taxon>Monodnaviria</taxon>
        <taxon>Shotokuvirae</taxon>
        <taxon>Commensaviricota</taxon>
        <taxon>Cardeaviricetes</taxon>
        <taxon>Sanitavirales</taxon>
        <taxon>Anelloviridae</taxon>
    </lineage>
</organism>
<dbReference type="KEGG" id="vg:80527549"/>
<dbReference type="EMBL" id="MH648989">
    <property type="protein sequence ID" value="AXQ65863.1"/>
    <property type="molecule type" value="Genomic_DNA"/>
</dbReference>
<dbReference type="GeneID" id="80527549"/>
<sequence>MSYSKLSRRDNLQLVNTYVAIHDLKCTCNKPLECILDQINNQEPTLQIKYKKSCLTSTATGEHHGGDAAKDVPIGDAELEKIFAEDATETVG</sequence>
<dbReference type="RefSeq" id="YP_010790234.1">
    <property type="nucleotide sequence ID" value="NC_075374.1"/>
</dbReference>
<dbReference type="Proteomes" id="UP000290497">
    <property type="component" value="Segment"/>
</dbReference>
<keyword evidence="2" id="KW-1185">Reference proteome</keyword>
<evidence type="ECO:0000313" key="1">
    <source>
        <dbReference type="EMBL" id="AXQ65863.1"/>
    </source>
</evidence>
<evidence type="ECO:0000313" key="2">
    <source>
        <dbReference type="Proteomes" id="UP000290497"/>
    </source>
</evidence>
<name>A0A385E245_9VIRU</name>
<reference evidence="1 2" key="1">
    <citation type="submission" date="2018-07" db="EMBL/GenBank/DDBJ databases">
        <title>Uncovering a Universe of Circular DNA Viruses in Animal Metagenomes.</title>
        <authorList>
            <person name="Tisza M."/>
            <person name="Buck C."/>
            <person name="Pastrana D."/>
            <person name="Welch N."/>
            <person name="Peretti A."/>
        </authorList>
    </citation>
    <scope>NUCLEOTIDE SEQUENCE [LARGE SCALE GENOMIC DNA]</scope>
    <source>
        <strain evidence="1">Ctga035</strain>
    </source>
</reference>
<protein>
    <submittedName>
        <fullName evidence="1">Uncharacterized protein</fullName>
    </submittedName>
</protein>
<accession>A0A385E245</accession>
<proteinExistence type="predicted"/>